<evidence type="ECO:0000256" key="9">
    <source>
        <dbReference type="PROSITE-ProRule" id="PRU00042"/>
    </source>
</evidence>
<feature type="compositionally biased region" description="Polar residues" evidence="10">
    <location>
        <begin position="360"/>
        <end position="382"/>
    </location>
</feature>
<proteinExistence type="predicted"/>
<evidence type="ECO:0000313" key="13">
    <source>
        <dbReference type="Proteomes" id="UP000717515"/>
    </source>
</evidence>
<accession>A0A9P8A8M9</accession>
<evidence type="ECO:0000256" key="7">
    <source>
        <dbReference type="ARBA" id="ARBA00023163"/>
    </source>
</evidence>
<reference evidence="12" key="1">
    <citation type="submission" date="2021-07" db="EMBL/GenBank/DDBJ databases">
        <title>Draft genome of Mortierella alpina, strain LL118, isolated from an aspen leaf litter sample.</title>
        <authorList>
            <person name="Yang S."/>
            <person name="Vinatzer B.A."/>
        </authorList>
    </citation>
    <scope>NUCLEOTIDE SEQUENCE</scope>
    <source>
        <strain evidence="12">LL118</strain>
    </source>
</reference>
<keyword evidence="2" id="KW-0479">Metal-binding</keyword>
<feature type="compositionally biased region" description="Low complexity" evidence="10">
    <location>
        <begin position="162"/>
        <end position="183"/>
    </location>
</feature>
<dbReference type="Proteomes" id="UP000717515">
    <property type="component" value="Unassembled WGS sequence"/>
</dbReference>
<dbReference type="GO" id="GO:0005737">
    <property type="term" value="C:cytoplasm"/>
    <property type="evidence" value="ECO:0007669"/>
    <property type="project" value="TreeGrafter"/>
</dbReference>
<evidence type="ECO:0000256" key="6">
    <source>
        <dbReference type="ARBA" id="ARBA00023015"/>
    </source>
</evidence>
<feature type="region of interest" description="Disordered" evidence="10">
    <location>
        <begin position="560"/>
        <end position="585"/>
    </location>
</feature>
<dbReference type="GO" id="GO:0000981">
    <property type="term" value="F:DNA-binding transcription factor activity, RNA polymerase II-specific"/>
    <property type="evidence" value="ECO:0007669"/>
    <property type="project" value="UniProtKB-ARBA"/>
</dbReference>
<feature type="domain" description="C2H2-type" evidence="11">
    <location>
        <begin position="280"/>
        <end position="309"/>
    </location>
</feature>
<keyword evidence="3" id="KW-0677">Repeat</keyword>
<keyword evidence="6" id="KW-0805">Transcription regulation</keyword>
<evidence type="ECO:0000256" key="1">
    <source>
        <dbReference type="ARBA" id="ARBA00004123"/>
    </source>
</evidence>
<evidence type="ECO:0000256" key="4">
    <source>
        <dbReference type="ARBA" id="ARBA00022771"/>
    </source>
</evidence>
<dbReference type="PROSITE" id="PS00028">
    <property type="entry name" value="ZINC_FINGER_C2H2_1"/>
    <property type="match status" value="4"/>
</dbReference>
<keyword evidence="7" id="KW-0804">Transcription</keyword>
<gene>
    <name evidence="12" type="ORF">KVV02_004954</name>
</gene>
<dbReference type="PANTHER" id="PTHR47428">
    <property type="entry name" value="REGULATORY PROTEIN MIG1-RELATED"/>
    <property type="match status" value="1"/>
</dbReference>
<dbReference type="GO" id="GO:0008270">
    <property type="term" value="F:zinc ion binding"/>
    <property type="evidence" value="ECO:0007669"/>
    <property type="project" value="UniProtKB-KW"/>
</dbReference>
<feature type="domain" description="C2H2-type" evidence="11">
    <location>
        <begin position="78"/>
        <end position="107"/>
    </location>
</feature>
<evidence type="ECO:0000313" key="12">
    <source>
        <dbReference type="EMBL" id="KAG9324359.1"/>
    </source>
</evidence>
<keyword evidence="8" id="KW-0539">Nucleus</keyword>
<feature type="compositionally biased region" description="Low complexity" evidence="10">
    <location>
        <begin position="219"/>
        <end position="230"/>
    </location>
</feature>
<evidence type="ECO:0000256" key="2">
    <source>
        <dbReference type="ARBA" id="ARBA00022723"/>
    </source>
</evidence>
<evidence type="ECO:0000256" key="3">
    <source>
        <dbReference type="ARBA" id="ARBA00022737"/>
    </source>
</evidence>
<dbReference type="GO" id="GO:0000433">
    <property type="term" value="P:carbon catabolite repression of transcription from RNA polymerase II promoter by glucose"/>
    <property type="evidence" value="ECO:0007669"/>
    <property type="project" value="TreeGrafter"/>
</dbReference>
<feature type="region of interest" description="Disordered" evidence="10">
    <location>
        <begin position="332"/>
        <end position="421"/>
    </location>
</feature>
<dbReference type="SMART" id="SM00355">
    <property type="entry name" value="ZnF_C2H2"/>
    <property type="match status" value="4"/>
</dbReference>
<feature type="compositionally biased region" description="Pro residues" evidence="10">
    <location>
        <begin position="23"/>
        <end position="37"/>
    </location>
</feature>
<dbReference type="Pfam" id="PF00096">
    <property type="entry name" value="zf-C2H2"/>
    <property type="match status" value="4"/>
</dbReference>
<evidence type="ECO:0000259" key="11">
    <source>
        <dbReference type="PROSITE" id="PS50157"/>
    </source>
</evidence>
<sequence length="755" mass="81916">MDVTTATAPHDMGSNPDLAPYSLPRPPTPVSGEPPKPFQCHQSDAPERPYQCPVCPKSFFRLEHSNRHIRTHTGEKAHACKFPGCTKRFSRSDELTRHSRIHTGLKGLRVATKSQAQSQSAAEAGGSGDNDSDTAMPSTPSGPPALEALHPPPASTIIALAPSVTSPSSITSIPPARTPTIPSLPAMNPSTSPAQPSSALNVPIVSLSNSSRPVSGNNSQQGASGDQAQGGTNGSTPASGTNNGPSSSNTDASKDNQSSDRQDENDDPTAEGEAKPKKSHHCPWPNCHKTFTRSAHLARHVRSHGGERPYACPQEGCGKHFSRSDVLKEHIRIHDVNKVRKRKAKPLDQQPKGSKKSKRASNFGTESRSPSMQPASSTQSMPPSDHPMFSQEGRSMQPPSMPPYPPAYPPSRHHLGQHASQHRALNFHQQQQRLHHRQYPMPYPYDIYSMPHPSHINQHSSFYIPLHDTGDDEMGMAMDFDMDLGMTPHGRMAWPAASPGLSPPPNPFMMPERHRMDSMASMSSDFSAMNDPRNPYMHLDVLPPGSIDESYQFDESTITTPILDHPDYDPYPPQVQHQIQHPSRPLVAQPSLSQAYLQAQYQQQTSQQSSRQFSQMSRDREVSMAAQSNYSLSPTLTEAAAPTLAALTTTPAPIGAQAIAAAGSGALDIASGDIPLGSLDELDAIEADLLFAQKDWGSIPDEYQEPPFGFFPGESPRLALTYVPPPPLPTPPPRRQLGIPQVSNKSVVTTLSMYP</sequence>
<dbReference type="FunFam" id="3.30.160.60:FF:000072">
    <property type="entry name" value="zinc finger protein 143 isoform X1"/>
    <property type="match status" value="2"/>
</dbReference>
<feature type="compositionally biased region" description="Low complexity" evidence="10">
    <location>
        <begin position="114"/>
        <end position="124"/>
    </location>
</feature>
<organism evidence="12 13">
    <name type="scientific">Mortierella alpina</name>
    <name type="common">Oleaginous fungus</name>
    <name type="synonym">Mortierella renispora</name>
    <dbReference type="NCBI Taxonomy" id="64518"/>
    <lineage>
        <taxon>Eukaryota</taxon>
        <taxon>Fungi</taxon>
        <taxon>Fungi incertae sedis</taxon>
        <taxon>Mucoromycota</taxon>
        <taxon>Mortierellomycotina</taxon>
        <taxon>Mortierellomycetes</taxon>
        <taxon>Mortierellales</taxon>
        <taxon>Mortierellaceae</taxon>
        <taxon>Mortierella</taxon>
    </lineage>
</organism>
<evidence type="ECO:0000256" key="10">
    <source>
        <dbReference type="SAM" id="MobiDB-lite"/>
    </source>
</evidence>
<dbReference type="PROSITE" id="PS50157">
    <property type="entry name" value="ZINC_FINGER_C2H2_2"/>
    <property type="match status" value="4"/>
</dbReference>
<feature type="region of interest" description="Disordered" evidence="10">
    <location>
        <begin position="91"/>
        <end position="288"/>
    </location>
</feature>
<dbReference type="FunFam" id="3.30.160.60:FF:002343">
    <property type="entry name" value="Zinc finger protein 33A"/>
    <property type="match status" value="1"/>
</dbReference>
<feature type="region of interest" description="Disordered" evidence="10">
    <location>
        <begin position="1"/>
        <end position="47"/>
    </location>
</feature>
<keyword evidence="4 9" id="KW-0863">Zinc-finger</keyword>
<dbReference type="InterPro" id="IPR013087">
    <property type="entry name" value="Znf_C2H2_type"/>
</dbReference>
<dbReference type="PANTHER" id="PTHR47428:SF2">
    <property type="entry name" value="ZINC FINGER PROTEIN RSV1"/>
    <property type="match status" value="1"/>
</dbReference>
<dbReference type="InterPro" id="IPR036236">
    <property type="entry name" value="Znf_C2H2_sf"/>
</dbReference>
<feature type="region of interest" description="Disordered" evidence="10">
    <location>
        <begin position="598"/>
        <end position="626"/>
    </location>
</feature>
<feature type="domain" description="C2H2-type" evidence="11">
    <location>
        <begin position="310"/>
        <end position="339"/>
    </location>
</feature>
<feature type="compositionally biased region" description="Basic and acidic residues" evidence="10">
    <location>
        <begin position="252"/>
        <end position="262"/>
    </location>
</feature>
<dbReference type="GO" id="GO:0000978">
    <property type="term" value="F:RNA polymerase II cis-regulatory region sequence-specific DNA binding"/>
    <property type="evidence" value="ECO:0007669"/>
    <property type="project" value="TreeGrafter"/>
</dbReference>
<name>A0A9P8A8M9_MORAP</name>
<dbReference type="Gene3D" id="3.30.160.60">
    <property type="entry name" value="Classic Zinc Finger"/>
    <property type="match status" value="4"/>
</dbReference>
<dbReference type="SUPFAM" id="SSF57667">
    <property type="entry name" value="beta-beta-alpha zinc fingers"/>
    <property type="match status" value="2"/>
</dbReference>
<dbReference type="GO" id="GO:0005634">
    <property type="term" value="C:nucleus"/>
    <property type="evidence" value="ECO:0007669"/>
    <property type="project" value="UniProtKB-SubCell"/>
</dbReference>
<feature type="compositionally biased region" description="Low complexity" evidence="10">
    <location>
        <begin position="239"/>
        <end position="250"/>
    </location>
</feature>
<feature type="compositionally biased region" description="Pro residues" evidence="10">
    <location>
        <begin position="399"/>
        <end position="409"/>
    </location>
</feature>
<dbReference type="AlphaFoldDB" id="A0A9P8A8M9"/>
<evidence type="ECO:0000256" key="5">
    <source>
        <dbReference type="ARBA" id="ARBA00022833"/>
    </source>
</evidence>
<keyword evidence="5" id="KW-0862">Zinc</keyword>
<dbReference type="EMBL" id="JAIFTL010000069">
    <property type="protein sequence ID" value="KAG9324359.1"/>
    <property type="molecule type" value="Genomic_DNA"/>
</dbReference>
<dbReference type="InterPro" id="IPR051007">
    <property type="entry name" value="creA/MIG_C2H2-ZnF"/>
</dbReference>
<feature type="compositionally biased region" description="Polar residues" evidence="10">
    <location>
        <begin position="188"/>
        <end position="218"/>
    </location>
</feature>
<evidence type="ECO:0000256" key="8">
    <source>
        <dbReference type="ARBA" id="ARBA00023242"/>
    </source>
</evidence>
<protein>
    <recommendedName>
        <fullName evidence="11">C2H2-type domain-containing protein</fullName>
    </recommendedName>
</protein>
<feature type="domain" description="C2H2-type" evidence="11">
    <location>
        <begin position="50"/>
        <end position="77"/>
    </location>
</feature>
<feature type="compositionally biased region" description="Low complexity" evidence="10">
    <location>
        <begin position="598"/>
        <end position="616"/>
    </location>
</feature>
<comment type="caution">
    <text evidence="12">The sequence shown here is derived from an EMBL/GenBank/DDBJ whole genome shotgun (WGS) entry which is preliminary data.</text>
</comment>
<comment type="subcellular location">
    <subcellularLocation>
        <location evidence="1">Nucleus</location>
    </subcellularLocation>
</comment>